<dbReference type="NCBIfam" id="NF004936">
    <property type="entry name" value="PRK06289.1"/>
    <property type="match status" value="1"/>
</dbReference>
<dbReference type="GO" id="GO:0003988">
    <property type="term" value="F:acetyl-CoA C-acyltransferase activity"/>
    <property type="evidence" value="ECO:0007669"/>
    <property type="project" value="UniProtKB-ARBA"/>
</dbReference>
<keyword evidence="4" id="KW-1185">Reference proteome</keyword>
<dbReference type="Gene3D" id="3.40.47.10">
    <property type="match status" value="1"/>
</dbReference>
<dbReference type="Proteomes" id="UP001141619">
    <property type="component" value="Unassembled WGS sequence"/>
</dbReference>
<sequence length="409" mass="44211">MTEIYILGGAQTDFARNYMRSNKEIFDMFAEVVEDGLAATGLEPSEIEVGHVGNFVADLFTGQGQIGGFFGHVHPDFIGMPSGRHEAACASGSIAALSAMADIEAGRYGLACVVGLEYMRNVPGDKAAEYLGAAAWIGHEGAGVRYLWPSMFSRIAEEYNSRYGLKREHLRRISEINFANAKNNPLAQTRGWNFTDDSFGEDNTANPVIEGWMRKSDCGQVTDGAAVVFLANREVAEAYAKKRNLALEDLPRIKGWGHTSAQLQLEDKFRYGEPGGYMFPTIRKAITDAYRRAGISSPDQLDAIELHDCFSMTEYMLIEHFGLANPGEAWKVIEAGDIAMGGRIPINPSGGLIGLGHPVGATGVRILLDAYRQVTGTAGDYQVEGAKNIGTFNVGGSGTTSVSFVVGRD</sequence>
<protein>
    <submittedName>
        <fullName evidence="3">Acetyl-CoA acetyltransferase</fullName>
    </submittedName>
</protein>
<reference evidence="3" key="2">
    <citation type="journal article" date="2023" name="Syst. Appl. Microbiol.">
        <title>Govania unica gen. nov., sp. nov., a rare biosphere bacterium that represents a novel family in the class Alphaproteobacteria.</title>
        <authorList>
            <person name="Vandamme P."/>
            <person name="Peeters C."/>
            <person name="Hettiarachchi A."/>
            <person name="Cnockaert M."/>
            <person name="Carlier A."/>
        </authorList>
    </citation>
    <scope>NUCLEOTIDE SEQUENCE</scope>
    <source>
        <strain evidence="3">LMG 31809</strain>
    </source>
</reference>
<dbReference type="InterPro" id="IPR002155">
    <property type="entry name" value="Thiolase"/>
</dbReference>
<organism evidence="3 4">
    <name type="scientific">Govanella unica</name>
    <dbReference type="NCBI Taxonomy" id="2975056"/>
    <lineage>
        <taxon>Bacteria</taxon>
        <taxon>Pseudomonadati</taxon>
        <taxon>Pseudomonadota</taxon>
        <taxon>Alphaproteobacteria</taxon>
        <taxon>Emcibacterales</taxon>
        <taxon>Govanellaceae</taxon>
        <taxon>Govanella</taxon>
    </lineage>
</organism>
<dbReference type="InterPro" id="IPR020616">
    <property type="entry name" value="Thiolase_N"/>
</dbReference>
<name>A0A9X3TXE3_9PROT</name>
<dbReference type="PANTHER" id="PTHR42870:SF1">
    <property type="entry name" value="NON-SPECIFIC LIPID-TRANSFER PROTEIN-LIKE 2"/>
    <property type="match status" value="1"/>
</dbReference>
<proteinExistence type="predicted"/>
<feature type="domain" description="Thiolase C-terminal" evidence="2">
    <location>
        <begin position="281"/>
        <end position="408"/>
    </location>
</feature>
<comment type="caution">
    <text evidence="3">The sequence shown here is derived from an EMBL/GenBank/DDBJ whole genome shotgun (WGS) entry which is preliminary data.</text>
</comment>
<dbReference type="Pfam" id="PF22691">
    <property type="entry name" value="Thiolase_C_1"/>
    <property type="match status" value="1"/>
</dbReference>
<dbReference type="AlphaFoldDB" id="A0A9X3TXE3"/>
<dbReference type="PIRSF" id="PIRSF000429">
    <property type="entry name" value="Ac-CoA_Ac_transf"/>
    <property type="match status" value="1"/>
</dbReference>
<dbReference type="EMBL" id="JANWOI010000002">
    <property type="protein sequence ID" value="MDA5193513.1"/>
    <property type="molecule type" value="Genomic_DNA"/>
</dbReference>
<dbReference type="InterPro" id="IPR016039">
    <property type="entry name" value="Thiolase-like"/>
</dbReference>
<dbReference type="RefSeq" id="WP_274943215.1">
    <property type="nucleotide sequence ID" value="NZ_JANWOI010000002.1"/>
</dbReference>
<reference evidence="3" key="1">
    <citation type="submission" date="2022-08" db="EMBL/GenBank/DDBJ databases">
        <authorList>
            <person name="Vandamme P."/>
            <person name="Hettiarachchi A."/>
            <person name="Peeters C."/>
            <person name="Cnockaert M."/>
            <person name="Carlier A."/>
        </authorList>
    </citation>
    <scope>NUCLEOTIDE SEQUENCE</scope>
    <source>
        <strain evidence="3">LMG 31809</strain>
    </source>
</reference>
<evidence type="ECO:0000313" key="4">
    <source>
        <dbReference type="Proteomes" id="UP001141619"/>
    </source>
</evidence>
<gene>
    <name evidence="3" type="ORF">NYP16_06040</name>
</gene>
<accession>A0A9X3TXE3</accession>
<evidence type="ECO:0000313" key="3">
    <source>
        <dbReference type="EMBL" id="MDA5193513.1"/>
    </source>
</evidence>
<evidence type="ECO:0000259" key="1">
    <source>
        <dbReference type="Pfam" id="PF00108"/>
    </source>
</evidence>
<feature type="domain" description="Thiolase N-terminal" evidence="1">
    <location>
        <begin position="4"/>
        <end position="188"/>
    </location>
</feature>
<dbReference type="SUPFAM" id="SSF53901">
    <property type="entry name" value="Thiolase-like"/>
    <property type="match status" value="2"/>
</dbReference>
<dbReference type="Pfam" id="PF00108">
    <property type="entry name" value="Thiolase_N"/>
    <property type="match status" value="1"/>
</dbReference>
<dbReference type="CDD" id="cd00829">
    <property type="entry name" value="SCP-x_thiolase"/>
    <property type="match status" value="1"/>
</dbReference>
<dbReference type="InterPro" id="IPR055140">
    <property type="entry name" value="Thiolase_C_2"/>
</dbReference>
<dbReference type="PANTHER" id="PTHR42870">
    <property type="entry name" value="ACETYL-COA C-ACETYLTRANSFERASE"/>
    <property type="match status" value="1"/>
</dbReference>
<evidence type="ECO:0000259" key="2">
    <source>
        <dbReference type="Pfam" id="PF22691"/>
    </source>
</evidence>